<dbReference type="UniPathway" id="UPA00251">
    <property type="reaction ID" value="UER00320"/>
</dbReference>
<dbReference type="GO" id="GO:0004852">
    <property type="term" value="F:uroporphyrinogen-III synthase activity"/>
    <property type="evidence" value="ECO:0007669"/>
    <property type="project" value="InterPro"/>
</dbReference>
<dbReference type="SUPFAM" id="SSF69618">
    <property type="entry name" value="HemD-like"/>
    <property type="match status" value="1"/>
</dbReference>
<dbReference type="OrthoDB" id="368909at2759"/>
<dbReference type="Pfam" id="PF02602">
    <property type="entry name" value="HEM4"/>
    <property type="match status" value="1"/>
</dbReference>
<dbReference type="PROSITE" id="PS52002">
    <property type="entry name" value="SM"/>
    <property type="match status" value="1"/>
</dbReference>
<evidence type="ECO:0000313" key="3">
    <source>
        <dbReference type="EMBL" id="CAD7659457.1"/>
    </source>
</evidence>
<dbReference type="CDD" id="cd06168">
    <property type="entry name" value="LSMD1"/>
    <property type="match status" value="1"/>
</dbReference>
<feature type="domain" description="Sm" evidence="2">
    <location>
        <begin position="195"/>
        <end position="273"/>
    </location>
</feature>
<dbReference type="Gene3D" id="3.40.50.10090">
    <property type="match status" value="1"/>
</dbReference>
<dbReference type="GO" id="GO:0003723">
    <property type="term" value="F:RNA binding"/>
    <property type="evidence" value="ECO:0007669"/>
    <property type="project" value="InterPro"/>
</dbReference>
<dbReference type="PANTHER" id="PTHR10701">
    <property type="entry name" value="SMALL NUCLEAR RIBONUCLEOPROTEIN-ASSOCIATED PROTEIN B AND N"/>
    <property type="match status" value="1"/>
</dbReference>
<dbReference type="Proteomes" id="UP000728032">
    <property type="component" value="Unassembled WGS sequence"/>
</dbReference>
<protein>
    <recommendedName>
        <fullName evidence="2">Sm domain-containing protein</fullName>
    </recommendedName>
</protein>
<dbReference type="InterPro" id="IPR003754">
    <property type="entry name" value="4pyrrol_synth_uPrphyn_synth"/>
</dbReference>
<dbReference type="InterPro" id="IPR036108">
    <property type="entry name" value="4pyrrol_syn_uPrphyn_synt_sf"/>
</dbReference>
<dbReference type="InterPro" id="IPR034110">
    <property type="entry name" value="LSMD1_Sm"/>
</dbReference>
<comment type="similarity">
    <text evidence="1">Belongs to the snRNP Sm proteins family.</text>
</comment>
<dbReference type="InterPro" id="IPR001163">
    <property type="entry name" value="Sm_dom_euk/arc"/>
</dbReference>
<evidence type="ECO:0000259" key="2">
    <source>
        <dbReference type="PROSITE" id="PS52002"/>
    </source>
</evidence>
<evidence type="ECO:0000313" key="4">
    <source>
        <dbReference type="Proteomes" id="UP000728032"/>
    </source>
</evidence>
<sequence length="274" mass="30670">MDRHMDPISALSSMAANAGSDEKFTFVNIKQLSEALLDVHNWSALCVTSKRCVDAIELAISYDHNIIDLWIKNNKKVFVVGIKSYEYLKERLEWEAIGSDGGNGDNLAQLMVNEYRDELMAKEVLFPCSESRSDSLPQSPSGLKSVYPFLTDQLIRNEKIRDNYDVKYVAIGGTTGAALQQLALDRSKTPEVKSPLRLRLESWLNKNMKILMSDGRTLVGIFLCTDRDRNVILGSCLEYLKPNEDGSAEEPRVLGLAMIPGQHIVSIHVDSPSY</sequence>
<dbReference type="SUPFAM" id="SSF50182">
    <property type="entry name" value="Sm-like ribonucleoproteins"/>
    <property type="match status" value="1"/>
</dbReference>
<dbReference type="SMART" id="SM00651">
    <property type="entry name" value="Sm"/>
    <property type="match status" value="1"/>
</dbReference>
<name>A0A7R9MFU2_9ACAR</name>
<dbReference type="Pfam" id="PF01423">
    <property type="entry name" value="LSM"/>
    <property type="match status" value="1"/>
</dbReference>
<dbReference type="GO" id="GO:0006782">
    <property type="term" value="P:protoporphyrinogen IX biosynthetic process"/>
    <property type="evidence" value="ECO:0007669"/>
    <property type="project" value="UniProtKB-UniPathway"/>
</dbReference>
<organism evidence="3">
    <name type="scientific">Oppiella nova</name>
    <dbReference type="NCBI Taxonomy" id="334625"/>
    <lineage>
        <taxon>Eukaryota</taxon>
        <taxon>Metazoa</taxon>
        <taxon>Ecdysozoa</taxon>
        <taxon>Arthropoda</taxon>
        <taxon>Chelicerata</taxon>
        <taxon>Arachnida</taxon>
        <taxon>Acari</taxon>
        <taxon>Acariformes</taxon>
        <taxon>Sarcoptiformes</taxon>
        <taxon>Oribatida</taxon>
        <taxon>Brachypylina</taxon>
        <taxon>Oppioidea</taxon>
        <taxon>Oppiidae</taxon>
        <taxon>Oppiella</taxon>
    </lineage>
</organism>
<dbReference type="EMBL" id="OC932288">
    <property type="protein sequence ID" value="CAD7659457.1"/>
    <property type="molecule type" value="Genomic_DNA"/>
</dbReference>
<dbReference type="EMBL" id="CAJPVJ010017463">
    <property type="protein sequence ID" value="CAG2176619.1"/>
    <property type="molecule type" value="Genomic_DNA"/>
</dbReference>
<evidence type="ECO:0000256" key="1">
    <source>
        <dbReference type="ARBA" id="ARBA00006850"/>
    </source>
</evidence>
<dbReference type="InterPro" id="IPR010920">
    <property type="entry name" value="LSM_dom_sf"/>
</dbReference>
<dbReference type="InterPro" id="IPR047575">
    <property type="entry name" value="Sm"/>
</dbReference>
<dbReference type="PANTHER" id="PTHR10701:SF5">
    <property type="entry name" value="N-ALPHA-ACETYLTRANSFERASE 38, NATC AUXILIARY SUBUNIT"/>
    <property type="match status" value="1"/>
</dbReference>
<reference evidence="3" key="1">
    <citation type="submission" date="2020-11" db="EMBL/GenBank/DDBJ databases">
        <authorList>
            <person name="Tran Van P."/>
        </authorList>
    </citation>
    <scope>NUCLEOTIDE SEQUENCE</scope>
</reference>
<keyword evidence="4" id="KW-1185">Reference proteome</keyword>
<proteinExistence type="inferred from homology"/>
<gene>
    <name evidence="3" type="ORF">ONB1V03_LOCUS16052</name>
</gene>
<dbReference type="FunFam" id="2.30.30.100:FF:000028">
    <property type="entry name" value="N-alpha-acetyltransferase 38, NatC auxiliary subunit"/>
    <property type="match status" value="1"/>
</dbReference>
<dbReference type="InterPro" id="IPR050914">
    <property type="entry name" value="snRNP_SmB/NAA38-like"/>
</dbReference>
<dbReference type="AlphaFoldDB" id="A0A7R9MFU2"/>
<accession>A0A7R9MFU2</accession>
<dbReference type="GO" id="GO:0031417">
    <property type="term" value="C:NatC complex"/>
    <property type="evidence" value="ECO:0007669"/>
    <property type="project" value="InterPro"/>
</dbReference>
<dbReference type="Gene3D" id="2.30.30.100">
    <property type="match status" value="1"/>
</dbReference>